<dbReference type="EMBL" id="JASPKY010000207">
    <property type="protein sequence ID" value="KAK9720756.1"/>
    <property type="molecule type" value="Genomic_DNA"/>
</dbReference>
<feature type="compositionally biased region" description="Basic and acidic residues" evidence="1">
    <location>
        <begin position="53"/>
        <end position="62"/>
    </location>
</feature>
<gene>
    <name evidence="2" type="ORF">QE152_g21894</name>
</gene>
<dbReference type="Proteomes" id="UP001458880">
    <property type="component" value="Unassembled WGS sequence"/>
</dbReference>
<evidence type="ECO:0000256" key="1">
    <source>
        <dbReference type="SAM" id="MobiDB-lite"/>
    </source>
</evidence>
<sequence>MDKKQEVFVADLLFRVHNLEMDKKQEEQLLKWYEEVPTNTEPLDSDDDLSDAVSEHSLRNTDTEQSDDGDEVLVAQSITAVIQPRTKRDELQPNEGPTDQTKPYSVKPSMGCGEVNPLTTIPI</sequence>
<organism evidence="2 3">
    <name type="scientific">Popillia japonica</name>
    <name type="common">Japanese beetle</name>
    <dbReference type="NCBI Taxonomy" id="7064"/>
    <lineage>
        <taxon>Eukaryota</taxon>
        <taxon>Metazoa</taxon>
        <taxon>Ecdysozoa</taxon>
        <taxon>Arthropoda</taxon>
        <taxon>Hexapoda</taxon>
        <taxon>Insecta</taxon>
        <taxon>Pterygota</taxon>
        <taxon>Neoptera</taxon>
        <taxon>Endopterygota</taxon>
        <taxon>Coleoptera</taxon>
        <taxon>Polyphaga</taxon>
        <taxon>Scarabaeiformia</taxon>
        <taxon>Scarabaeidae</taxon>
        <taxon>Rutelinae</taxon>
        <taxon>Popillia</taxon>
    </lineage>
</organism>
<feature type="region of interest" description="Disordered" evidence="1">
    <location>
        <begin position="38"/>
        <end position="123"/>
    </location>
</feature>
<evidence type="ECO:0000313" key="3">
    <source>
        <dbReference type="Proteomes" id="UP001458880"/>
    </source>
</evidence>
<proteinExistence type="predicted"/>
<protein>
    <submittedName>
        <fullName evidence="2">Uncharacterized protein</fullName>
    </submittedName>
</protein>
<evidence type="ECO:0000313" key="2">
    <source>
        <dbReference type="EMBL" id="KAK9720756.1"/>
    </source>
</evidence>
<comment type="caution">
    <text evidence="2">The sequence shown here is derived from an EMBL/GenBank/DDBJ whole genome shotgun (WGS) entry which is preliminary data.</text>
</comment>
<accession>A0AAW1KML6</accession>
<reference evidence="2 3" key="1">
    <citation type="journal article" date="2024" name="BMC Genomics">
        <title>De novo assembly and annotation of Popillia japonica's genome with initial clues to its potential as an invasive pest.</title>
        <authorList>
            <person name="Cucini C."/>
            <person name="Boschi S."/>
            <person name="Funari R."/>
            <person name="Cardaioli E."/>
            <person name="Iannotti N."/>
            <person name="Marturano G."/>
            <person name="Paoli F."/>
            <person name="Bruttini M."/>
            <person name="Carapelli A."/>
            <person name="Frati F."/>
            <person name="Nardi F."/>
        </authorList>
    </citation>
    <scope>NUCLEOTIDE SEQUENCE [LARGE SCALE GENOMIC DNA]</scope>
    <source>
        <strain evidence="2">DMR45628</strain>
    </source>
</reference>
<keyword evidence="3" id="KW-1185">Reference proteome</keyword>
<dbReference type="AlphaFoldDB" id="A0AAW1KML6"/>
<name>A0AAW1KML6_POPJA</name>